<comment type="subcellular location">
    <subcellularLocation>
        <location evidence="1">Endoplasmic reticulum membrane</location>
        <topology evidence="1">Multi-pass membrane protein</topology>
    </subcellularLocation>
</comment>
<feature type="transmembrane region" description="Helical" evidence="8">
    <location>
        <begin position="221"/>
        <end position="242"/>
    </location>
</feature>
<protein>
    <recommendedName>
        <fullName evidence="11">Solute carrier family 35 member B1 homolog</fullName>
    </recommendedName>
</protein>
<feature type="transmembrane region" description="Helical" evidence="8">
    <location>
        <begin position="195"/>
        <end position="215"/>
    </location>
</feature>
<dbReference type="GO" id="GO:0072334">
    <property type="term" value="P:UDP-galactose transmembrane transport"/>
    <property type="evidence" value="ECO:0000318"/>
    <property type="project" value="GO_Central"/>
</dbReference>
<feature type="transmembrane region" description="Helical" evidence="8">
    <location>
        <begin position="121"/>
        <end position="139"/>
    </location>
</feature>
<evidence type="ECO:0000313" key="10">
    <source>
        <dbReference type="Proteomes" id="UP000001593"/>
    </source>
</evidence>
<dbReference type="PANTHER" id="PTHR10778:SF10">
    <property type="entry name" value="SOLUTE CARRIER FAMILY 35 MEMBER B1"/>
    <property type="match status" value="1"/>
</dbReference>
<dbReference type="Proteomes" id="UP000001593">
    <property type="component" value="Unassembled WGS sequence"/>
</dbReference>
<feature type="transmembrane region" description="Helical" evidence="8">
    <location>
        <begin position="45"/>
        <end position="67"/>
    </location>
</feature>
<evidence type="ECO:0000256" key="7">
    <source>
        <dbReference type="ARBA" id="ARBA00023136"/>
    </source>
</evidence>
<dbReference type="InterPro" id="IPR037185">
    <property type="entry name" value="EmrE-like"/>
</dbReference>
<dbReference type="OMA" id="CGAIGQV"/>
<name>A7RI55_NEMVE</name>
<evidence type="ECO:0000256" key="3">
    <source>
        <dbReference type="ARBA" id="ARBA00022448"/>
    </source>
</evidence>
<dbReference type="EMBL" id="DS469511">
    <property type="protein sequence ID" value="EDO49094.1"/>
    <property type="molecule type" value="Genomic_DNA"/>
</dbReference>
<keyword evidence="6 8" id="KW-1133">Transmembrane helix</keyword>
<evidence type="ECO:0000256" key="6">
    <source>
        <dbReference type="ARBA" id="ARBA00022989"/>
    </source>
</evidence>
<sequence length="304" mass="34230">MSTKYNTNRGKFLICFLGIFLSYFYYGVIQEKITRTKYGEEKEPFTYALCLVFVQCIVNALFAKLVIKFTYDKKEAKDSTPFLWYGACAATYLGAMLARKSCKPIPVMILGVLFARKRYPLIKYLCVFLIVIGVALFMYKDKPKTSNTEEHSLFGFGEILLIVSLTFDGLTGAVQDRMRAEHHVQSHFMMFNMNLWSIGIMGLTVITTGELFRFAVFCEKFPFVMANVLTFSCASAVGQNFIFMTVANFGPLACSIVTTTRKFFTILGSVLLFGHALSIRQWVGVVCVFVGLGADSILSKSKKK</sequence>
<dbReference type="Pfam" id="PF08449">
    <property type="entry name" value="UAA"/>
    <property type="match status" value="1"/>
</dbReference>
<feature type="transmembrane region" description="Helical" evidence="8">
    <location>
        <begin position="12"/>
        <end position="29"/>
    </location>
</feature>
<keyword evidence="10" id="KW-1185">Reference proteome</keyword>
<dbReference type="AlphaFoldDB" id="A7RI55"/>
<dbReference type="PANTHER" id="PTHR10778">
    <property type="entry name" value="SOLUTE CARRIER FAMILY 35 MEMBER B"/>
    <property type="match status" value="1"/>
</dbReference>
<keyword evidence="5" id="KW-0256">Endoplasmic reticulum</keyword>
<evidence type="ECO:0000256" key="1">
    <source>
        <dbReference type="ARBA" id="ARBA00004477"/>
    </source>
</evidence>
<proteinExistence type="inferred from homology"/>
<comment type="similarity">
    <text evidence="2">Belongs to the nucleotide-sugar transporter family. SLC35B subfamily.</text>
</comment>
<accession>A7RI55</accession>
<keyword evidence="4 8" id="KW-0812">Transmembrane</keyword>
<dbReference type="GO" id="GO:0000139">
    <property type="term" value="C:Golgi membrane"/>
    <property type="evidence" value="ECO:0000318"/>
    <property type="project" value="GO_Central"/>
</dbReference>
<gene>
    <name evidence="9" type="ORF">NEMVEDRAFT_v1g228065</name>
</gene>
<keyword evidence="7 8" id="KW-0472">Membrane</keyword>
<keyword evidence="3" id="KW-0813">Transport</keyword>
<evidence type="ECO:0008006" key="11">
    <source>
        <dbReference type="Google" id="ProtNLM"/>
    </source>
</evidence>
<evidence type="ECO:0000256" key="4">
    <source>
        <dbReference type="ARBA" id="ARBA00022692"/>
    </source>
</evidence>
<dbReference type="HOGENOM" id="CLU_036019_1_0_1"/>
<evidence type="ECO:0000256" key="5">
    <source>
        <dbReference type="ARBA" id="ARBA00022824"/>
    </source>
</evidence>
<evidence type="ECO:0000256" key="2">
    <source>
        <dbReference type="ARBA" id="ARBA00010694"/>
    </source>
</evidence>
<dbReference type="PhylomeDB" id="A7RI55"/>
<evidence type="ECO:0000313" key="9">
    <source>
        <dbReference type="EMBL" id="EDO49094.1"/>
    </source>
</evidence>
<organism evidence="9 10">
    <name type="scientific">Nematostella vectensis</name>
    <name type="common">Starlet sea anemone</name>
    <dbReference type="NCBI Taxonomy" id="45351"/>
    <lineage>
        <taxon>Eukaryota</taxon>
        <taxon>Metazoa</taxon>
        <taxon>Cnidaria</taxon>
        <taxon>Anthozoa</taxon>
        <taxon>Hexacorallia</taxon>
        <taxon>Actiniaria</taxon>
        <taxon>Edwardsiidae</taxon>
        <taxon>Nematostella</taxon>
    </lineage>
</organism>
<dbReference type="InterPro" id="IPR013657">
    <property type="entry name" value="SCL35B1-4/HUT1"/>
</dbReference>
<evidence type="ECO:0000256" key="8">
    <source>
        <dbReference type="SAM" id="Phobius"/>
    </source>
</evidence>
<dbReference type="STRING" id="45351.A7RI55"/>
<dbReference type="GO" id="GO:0005460">
    <property type="term" value="F:UDP-glucose transmembrane transporter activity"/>
    <property type="evidence" value="ECO:0000318"/>
    <property type="project" value="GO_Central"/>
</dbReference>
<dbReference type="FunCoup" id="A7RI55">
    <property type="interactions" value="757"/>
</dbReference>
<dbReference type="eggNOG" id="KOG1580">
    <property type="taxonomic scope" value="Eukaryota"/>
</dbReference>
<dbReference type="GO" id="GO:0005789">
    <property type="term" value="C:endoplasmic reticulum membrane"/>
    <property type="evidence" value="ECO:0000318"/>
    <property type="project" value="GO_Central"/>
</dbReference>
<dbReference type="InParanoid" id="A7RI55"/>
<feature type="transmembrane region" description="Helical" evidence="8">
    <location>
        <begin position="151"/>
        <end position="174"/>
    </location>
</feature>
<dbReference type="SUPFAM" id="SSF103481">
    <property type="entry name" value="Multidrug resistance efflux transporter EmrE"/>
    <property type="match status" value="2"/>
</dbReference>
<reference evidence="9 10" key="1">
    <citation type="journal article" date="2007" name="Science">
        <title>Sea anemone genome reveals ancestral eumetazoan gene repertoire and genomic organization.</title>
        <authorList>
            <person name="Putnam N.H."/>
            <person name="Srivastava M."/>
            <person name="Hellsten U."/>
            <person name="Dirks B."/>
            <person name="Chapman J."/>
            <person name="Salamov A."/>
            <person name="Terry A."/>
            <person name="Shapiro H."/>
            <person name="Lindquist E."/>
            <person name="Kapitonov V.V."/>
            <person name="Jurka J."/>
            <person name="Genikhovich G."/>
            <person name="Grigoriev I.V."/>
            <person name="Lucas S.M."/>
            <person name="Steele R.E."/>
            <person name="Finnerty J.R."/>
            <person name="Technau U."/>
            <person name="Martindale M.Q."/>
            <person name="Rokhsar D.S."/>
        </authorList>
    </citation>
    <scope>NUCLEOTIDE SEQUENCE [LARGE SCALE GENOMIC DNA]</scope>
    <source>
        <strain evidence="10">CH2 X CH6</strain>
    </source>
</reference>
<dbReference type="GO" id="GO:0005459">
    <property type="term" value="F:UDP-galactose transmembrane transporter activity"/>
    <property type="evidence" value="ECO:0000318"/>
    <property type="project" value="GO_Central"/>
</dbReference>